<feature type="region of interest" description="Disordered" evidence="15">
    <location>
        <begin position="208"/>
        <end position="262"/>
    </location>
</feature>
<feature type="compositionally biased region" description="Low complexity" evidence="15">
    <location>
        <begin position="306"/>
        <end position="319"/>
    </location>
</feature>
<comment type="catalytic activity">
    <reaction evidence="1">
        <text>S-ubiquitinyl-[E2 ubiquitin-conjugating enzyme]-L-cysteine + [acceptor protein]-L-lysine = [E2 ubiquitin-conjugating enzyme]-L-cysteine + N(6)-ubiquitinyl-[acceptor protein]-L-lysine.</text>
        <dbReference type="EC" id="2.3.2.27"/>
    </reaction>
</comment>
<feature type="compositionally biased region" description="Polar residues" evidence="15">
    <location>
        <begin position="1"/>
        <end position="10"/>
    </location>
</feature>
<dbReference type="Pfam" id="PF12678">
    <property type="entry name" value="zf-rbx1"/>
    <property type="match status" value="1"/>
</dbReference>
<feature type="compositionally biased region" description="Basic and acidic residues" evidence="15">
    <location>
        <begin position="647"/>
        <end position="668"/>
    </location>
</feature>
<dbReference type="InterPro" id="IPR021319">
    <property type="entry name" value="DUF2921"/>
</dbReference>
<name>A0A0G4FGF3_9ALVE</name>
<evidence type="ECO:0000256" key="3">
    <source>
        <dbReference type="ARBA" id="ARBA00004906"/>
    </source>
</evidence>
<evidence type="ECO:0000256" key="15">
    <source>
        <dbReference type="SAM" id="MobiDB-lite"/>
    </source>
</evidence>
<dbReference type="PROSITE" id="PS50089">
    <property type="entry name" value="ZF_RING_2"/>
    <property type="match status" value="1"/>
</dbReference>
<dbReference type="EC" id="2.3.2.27" evidence="4"/>
<protein>
    <recommendedName>
        <fullName evidence="4">RING-type E3 ubiquitin transferase</fullName>
        <ecNumber evidence="4">2.3.2.27</ecNumber>
    </recommendedName>
</protein>
<proteinExistence type="predicted"/>
<gene>
    <name evidence="18" type="ORF">Cvel_3297</name>
</gene>
<feature type="domain" description="RING-type" evidence="17">
    <location>
        <begin position="699"/>
        <end position="754"/>
    </location>
</feature>
<feature type="region of interest" description="Disordered" evidence="15">
    <location>
        <begin position="1"/>
        <end position="22"/>
    </location>
</feature>
<dbReference type="Gene3D" id="3.30.40.10">
    <property type="entry name" value="Zinc/RING finger domain, C3HC4 (zinc finger)"/>
    <property type="match status" value="1"/>
</dbReference>
<evidence type="ECO:0000256" key="9">
    <source>
        <dbReference type="ARBA" id="ARBA00022771"/>
    </source>
</evidence>
<evidence type="ECO:0000256" key="13">
    <source>
        <dbReference type="ARBA" id="ARBA00023136"/>
    </source>
</evidence>
<dbReference type="GO" id="GO:0061630">
    <property type="term" value="F:ubiquitin protein ligase activity"/>
    <property type="evidence" value="ECO:0007669"/>
    <property type="project" value="UniProtKB-EC"/>
</dbReference>
<evidence type="ECO:0000256" key="8">
    <source>
        <dbReference type="ARBA" id="ARBA00022729"/>
    </source>
</evidence>
<evidence type="ECO:0000256" key="14">
    <source>
        <dbReference type="PROSITE-ProRule" id="PRU00175"/>
    </source>
</evidence>
<evidence type="ECO:0000256" key="2">
    <source>
        <dbReference type="ARBA" id="ARBA00004127"/>
    </source>
</evidence>
<dbReference type="InterPro" id="IPR050731">
    <property type="entry name" value="HRD1_E3_ubiq-ligases"/>
</dbReference>
<dbReference type="InterPro" id="IPR001841">
    <property type="entry name" value="Znf_RING"/>
</dbReference>
<keyword evidence="6 16" id="KW-0812">Transmembrane</keyword>
<accession>A0A0G4FGF3</accession>
<evidence type="ECO:0000256" key="1">
    <source>
        <dbReference type="ARBA" id="ARBA00000900"/>
    </source>
</evidence>
<keyword evidence="11" id="KW-0862">Zinc</keyword>
<dbReference type="SMART" id="SM00184">
    <property type="entry name" value="RING"/>
    <property type="match status" value="1"/>
</dbReference>
<evidence type="ECO:0000259" key="17">
    <source>
        <dbReference type="PROSITE" id="PS50089"/>
    </source>
</evidence>
<dbReference type="PANTHER" id="PTHR22763:SF162">
    <property type="entry name" value="TRANSMEMBRANE E3 UBIQUITIN-PROTEIN LIGASE 1"/>
    <property type="match status" value="1"/>
</dbReference>
<keyword evidence="12 16" id="KW-1133">Transmembrane helix</keyword>
<keyword evidence="8" id="KW-0732">Signal</keyword>
<organism evidence="18">
    <name type="scientific">Chromera velia CCMP2878</name>
    <dbReference type="NCBI Taxonomy" id="1169474"/>
    <lineage>
        <taxon>Eukaryota</taxon>
        <taxon>Sar</taxon>
        <taxon>Alveolata</taxon>
        <taxon>Colpodellida</taxon>
        <taxon>Chromeraceae</taxon>
        <taxon>Chromera</taxon>
    </lineage>
</organism>
<feature type="transmembrane region" description="Helical" evidence="16">
    <location>
        <begin position="493"/>
        <end position="521"/>
    </location>
</feature>
<comment type="pathway">
    <text evidence="3">Protein modification; protein ubiquitination.</text>
</comment>
<dbReference type="InterPro" id="IPR024766">
    <property type="entry name" value="Znf_RING_H2"/>
</dbReference>
<evidence type="ECO:0000256" key="7">
    <source>
        <dbReference type="ARBA" id="ARBA00022723"/>
    </source>
</evidence>
<dbReference type="VEuPathDB" id="CryptoDB:Cvel_3297"/>
<feature type="region of interest" description="Disordered" evidence="15">
    <location>
        <begin position="275"/>
        <end position="326"/>
    </location>
</feature>
<feature type="region of interest" description="Disordered" evidence="15">
    <location>
        <begin position="630"/>
        <end position="683"/>
    </location>
</feature>
<feature type="transmembrane region" description="Helical" evidence="16">
    <location>
        <begin position="542"/>
        <end position="565"/>
    </location>
</feature>
<dbReference type="PANTHER" id="PTHR22763">
    <property type="entry name" value="RING ZINC FINGER PROTEIN"/>
    <property type="match status" value="1"/>
</dbReference>
<evidence type="ECO:0000256" key="12">
    <source>
        <dbReference type="ARBA" id="ARBA00022989"/>
    </source>
</evidence>
<feature type="transmembrane region" description="Helical" evidence="16">
    <location>
        <begin position="27"/>
        <end position="46"/>
    </location>
</feature>
<evidence type="ECO:0000256" key="4">
    <source>
        <dbReference type="ARBA" id="ARBA00012483"/>
    </source>
</evidence>
<dbReference type="Pfam" id="PF11145">
    <property type="entry name" value="DUF2921"/>
    <property type="match status" value="1"/>
</dbReference>
<dbReference type="InterPro" id="IPR013083">
    <property type="entry name" value="Znf_RING/FYVE/PHD"/>
</dbReference>
<evidence type="ECO:0000256" key="16">
    <source>
        <dbReference type="SAM" id="Phobius"/>
    </source>
</evidence>
<keyword evidence="10" id="KW-0833">Ubl conjugation pathway</keyword>
<dbReference type="GO" id="GO:0043161">
    <property type="term" value="P:proteasome-mediated ubiquitin-dependent protein catabolic process"/>
    <property type="evidence" value="ECO:0007669"/>
    <property type="project" value="TreeGrafter"/>
</dbReference>
<sequence>MDATNNAQQTGQGGDSPTDGDHPQSRAQYVLCLLFGLLILMPWVLFPAAMNPNKYKNSGEPSTSPDGISYEETFSGRFEMMNLQSGKRVVDKARIQLSSYYMEMSNARYATVTIFLDNVNKGHTNAITLTGGLHLLDQNKIYFQGTVGEEDFFSFPEDLVTPQILHRGDEKLEYRPKSCSVDLTLNLLIPEDRFQKFIKERHAALQNSQWDDASTGSERRLSLVGGEDDGEEEGEGGESQFFSRLPPSPSGDGTSLGDLSAPFAVGETGGLLEETEDGLLTPSPFLSLPPAPEDLNDLFQTEGGADTDSSSLSSSPRRSTLSRDHDPALDLFGGAVHGRPGGWKVDVVGKAASGDCGWLLQFAGEEIDMQKLGRKVLILSVIMEILTVVQIVLFAFQIFQSATSGGGKVSLASLAMMIYADVLEVWLLFAAAAHVRFMYTTLYVMALFKFGLVSLVEIRFVLTVFRYRNEQNNANEDGWTQVRSELMFLYGRYHLVAMLLVILVHALPFLLVPLALILSLYWLPQIARDAWTGNRNSLHPNFIMGTTLCRLVLPLYVWGCPATIFNGVVYPSAGGPMFGLALTMLIVPTVQVWLMFLQRRFGPRCFIPRGLLPHVYNYYRPVPVRELQALEEGRRGGTTSPSPGSPKRGEGEGPKGGDEEEGMGRDGGDTETETGTEASTIGGTAAGLQGGLAGLGLECVICMNEIQMDEAPSILPAFRRSSSQIRVVTPCDHVFHEACLIKWMEVKMECPTCRRNLPPLV</sequence>
<dbReference type="SUPFAM" id="SSF57850">
    <property type="entry name" value="RING/U-box"/>
    <property type="match status" value="1"/>
</dbReference>
<feature type="transmembrane region" description="Helical" evidence="16">
    <location>
        <begin position="411"/>
        <end position="430"/>
    </location>
</feature>
<keyword evidence="7" id="KW-0479">Metal-binding</keyword>
<dbReference type="EMBL" id="CDMZ01000341">
    <property type="protein sequence ID" value="CEM12145.1"/>
    <property type="molecule type" value="Genomic_DNA"/>
</dbReference>
<comment type="subcellular location">
    <subcellularLocation>
        <location evidence="2">Endomembrane system</location>
        <topology evidence="2">Multi-pass membrane protein</topology>
    </subcellularLocation>
</comment>
<dbReference type="GO" id="GO:0012505">
    <property type="term" value="C:endomembrane system"/>
    <property type="evidence" value="ECO:0007669"/>
    <property type="project" value="UniProtKB-SubCell"/>
</dbReference>
<dbReference type="GO" id="GO:0008270">
    <property type="term" value="F:zinc ion binding"/>
    <property type="evidence" value="ECO:0007669"/>
    <property type="project" value="UniProtKB-KW"/>
</dbReference>
<evidence type="ECO:0000256" key="6">
    <source>
        <dbReference type="ARBA" id="ARBA00022692"/>
    </source>
</evidence>
<reference evidence="18" key="1">
    <citation type="submission" date="2014-11" db="EMBL/GenBank/DDBJ databases">
        <authorList>
            <person name="Otto D Thomas"/>
            <person name="Naeem Raeece"/>
        </authorList>
    </citation>
    <scope>NUCLEOTIDE SEQUENCE</scope>
</reference>
<keyword evidence="13 16" id="KW-0472">Membrane</keyword>
<evidence type="ECO:0000256" key="11">
    <source>
        <dbReference type="ARBA" id="ARBA00022833"/>
    </source>
</evidence>
<feature type="compositionally biased region" description="Acidic residues" evidence="15">
    <location>
        <begin position="226"/>
        <end position="236"/>
    </location>
</feature>
<feature type="transmembrane region" description="Helical" evidence="16">
    <location>
        <begin position="376"/>
        <end position="399"/>
    </location>
</feature>
<dbReference type="PhylomeDB" id="A0A0G4FGF3"/>
<evidence type="ECO:0000256" key="10">
    <source>
        <dbReference type="ARBA" id="ARBA00022786"/>
    </source>
</evidence>
<evidence type="ECO:0000313" key="18">
    <source>
        <dbReference type="EMBL" id="CEM12145.1"/>
    </source>
</evidence>
<evidence type="ECO:0000256" key="5">
    <source>
        <dbReference type="ARBA" id="ARBA00022679"/>
    </source>
</evidence>
<keyword evidence="9 14" id="KW-0863">Zinc-finger</keyword>
<feature type="transmembrane region" description="Helical" evidence="16">
    <location>
        <begin position="577"/>
        <end position="597"/>
    </location>
</feature>
<dbReference type="AlphaFoldDB" id="A0A0G4FGF3"/>
<feature type="transmembrane region" description="Helical" evidence="16">
    <location>
        <begin position="442"/>
        <end position="462"/>
    </location>
</feature>
<keyword evidence="5" id="KW-0808">Transferase</keyword>